<proteinExistence type="predicted"/>
<evidence type="ECO:0000313" key="6">
    <source>
        <dbReference type="EMBL" id="KAG9062174.1"/>
    </source>
</evidence>
<evidence type="ECO:0000259" key="5">
    <source>
        <dbReference type="Pfam" id="PF20147"/>
    </source>
</evidence>
<dbReference type="AlphaFoldDB" id="A0A9P7XLM1"/>
<comment type="caution">
    <text evidence="6">The sequence shown here is derived from an EMBL/GenBank/DDBJ whole genome shotgun (WGS) entry which is preliminary data.</text>
</comment>
<feature type="region of interest" description="Disordered" evidence="4">
    <location>
        <begin position="22"/>
        <end position="66"/>
    </location>
</feature>
<name>A0A9P7XLM1_9FUNG</name>
<dbReference type="EMBL" id="JAHRHY010000020">
    <property type="protein sequence ID" value="KAG9062174.1"/>
    <property type="molecule type" value="Genomic_DNA"/>
</dbReference>
<evidence type="ECO:0000256" key="3">
    <source>
        <dbReference type="ARBA" id="ARBA00022525"/>
    </source>
</evidence>
<protein>
    <recommendedName>
        <fullName evidence="5">Crinkler effector protein N-terminal domain-containing protein</fullName>
    </recommendedName>
</protein>
<comment type="subcellular location">
    <subcellularLocation>
        <location evidence="1">Host cell</location>
    </subcellularLocation>
    <subcellularLocation>
        <location evidence="2">Secreted</location>
    </subcellularLocation>
</comment>
<feature type="compositionally biased region" description="Basic and acidic residues" evidence="4">
    <location>
        <begin position="32"/>
        <end position="53"/>
    </location>
</feature>
<dbReference type="OrthoDB" id="2420447at2759"/>
<feature type="domain" description="Crinkler effector protein N-terminal" evidence="5">
    <location>
        <begin position="10"/>
        <end position="100"/>
    </location>
</feature>
<keyword evidence="7" id="KW-1185">Reference proteome</keyword>
<sequence>MADNSLTPPCLVDEEAVSNAIPVEIPSSDTVDDLKMPTKTEKTSDFSDVDADRLVSIPHDDDNDDEQPILLDKISEETKLNATTDLSKAVDTELPEDTIHSSVQRPTPASPTRPISVRASDIEKEVAGILESFSCRHVTHVVDPKDIETAQRERLGPFYKRTLSYHDSATDTSLVMLGLALGKQAKTGYDKTLQYFVEEDFGLCDSHSVVAMVAPPGSGKTATVIDLAAKHFVVYFACCSAGATDSPDFKDPNFVTLAKDVERIYTDRTDREPMTLHELLDLDSNVKALVGERVELEILARLLFLQLLLTNNPGLEPIQFFREQITGGASTIGELVDRLREYDNNTIQDMLNEVQTKVNSLLGIKGVCLVIALDEAQVAENGILADKLVSPYAVAARRDSLFDGNNQIRSQLRRGFLTPLSAALNNIQATLVTLGTTLSLKDTDHVYTDVGKETYFKKIMDFPRFDPDDVDRILSDLVDMSDCEISPAKRHKLTGRAQFSVGVVDRLIETGSIQASKQDILDNAIGGTIEHVMGVLRKGVRTILESDNTGEDARLFSRMVLAYHLQGDKISFPSRRQSSFVEMGLCKLLPHRNGDIHLVMDEPIVVDAVEEELKASHEDSAFSEYLSLLYQSVADFGVASTSKEDTLELLVRRSFQRFNGYRLVDLPFLRGVTLPAWCYTLQFQIDSINTAKGFGYTAIGARADLAFLTERPPNKMLIACSGACPHGSWFFSNRRYAGSLAIQFYSSRLAGRVNESIEYSSDIRRSFSPYCGYSSRSLKDGPSLKDIRSDFEDSRTPSDLRGTLRIHVVFPNAESRTPATHAWREHVTGIEDVMVYINLLNMDDLFYEGISEQKDDMALLKKLIRFVCQE</sequence>
<evidence type="ECO:0000256" key="4">
    <source>
        <dbReference type="SAM" id="MobiDB-lite"/>
    </source>
</evidence>
<dbReference type="Pfam" id="PF20147">
    <property type="entry name" value="Crinkler"/>
    <property type="match status" value="1"/>
</dbReference>
<dbReference type="Proteomes" id="UP000707451">
    <property type="component" value="Unassembled WGS sequence"/>
</dbReference>
<accession>A0A9P7XLM1</accession>
<organism evidence="6 7">
    <name type="scientific">Linnemannia hyalina</name>
    <dbReference type="NCBI Taxonomy" id="64524"/>
    <lineage>
        <taxon>Eukaryota</taxon>
        <taxon>Fungi</taxon>
        <taxon>Fungi incertae sedis</taxon>
        <taxon>Mucoromycota</taxon>
        <taxon>Mortierellomycotina</taxon>
        <taxon>Mortierellomycetes</taxon>
        <taxon>Mortierellales</taxon>
        <taxon>Mortierellaceae</taxon>
        <taxon>Linnemannia</taxon>
    </lineage>
</organism>
<dbReference type="InterPro" id="IPR045379">
    <property type="entry name" value="Crinkler_N"/>
</dbReference>
<gene>
    <name evidence="6" type="ORF">KI688_006506</name>
</gene>
<evidence type="ECO:0000313" key="7">
    <source>
        <dbReference type="Proteomes" id="UP000707451"/>
    </source>
</evidence>
<keyword evidence="3" id="KW-0964">Secreted</keyword>
<reference evidence="6" key="1">
    <citation type="submission" date="2021-06" db="EMBL/GenBank/DDBJ databases">
        <title>Genome Sequence of Mortierella hyaline Strain SCG-10, a Cold-Adapted, Nitrate-Reducing Fungus Isolated from Soil in Minnesota, USA.</title>
        <authorList>
            <person name="Aldossari N."/>
        </authorList>
    </citation>
    <scope>NUCLEOTIDE SEQUENCE</scope>
    <source>
        <strain evidence="6">SCG-10</strain>
    </source>
</reference>
<evidence type="ECO:0000256" key="2">
    <source>
        <dbReference type="ARBA" id="ARBA00004613"/>
    </source>
</evidence>
<evidence type="ECO:0000256" key="1">
    <source>
        <dbReference type="ARBA" id="ARBA00004340"/>
    </source>
</evidence>
<dbReference type="GO" id="GO:0043657">
    <property type="term" value="C:host cell"/>
    <property type="evidence" value="ECO:0007669"/>
    <property type="project" value="UniProtKB-SubCell"/>
</dbReference>
<dbReference type="GO" id="GO:0005576">
    <property type="term" value="C:extracellular region"/>
    <property type="evidence" value="ECO:0007669"/>
    <property type="project" value="UniProtKB-SubCell"/>
</dbReference>